<evidence type="ECO:0000256" key="1">
    <source>
        <dbReference type="ARBA" id="ARBA00004479"/>
    </source>
</evidence>
<dbReference type="AlphaFoldDB" id="A0AA88T209"/>
<accession>A0AA88T209</accession>
<dbReference type="PANTHER" id="PTHR24365:SF522">
    <property type="entry name" value="LOW QUALITY PROTEIN: TOLL-LIKE RECEPTOR 13-RELATED"/>
    <property type="match status" value="1"/>
</dbReference>
<evidence type="ECO:0000259" key="16">
    <source>
        <dbReference type="PROSITE" id="PS50104"/>
    </source>
</evidence>
<dbReference type="EMBL" id="JAVHJS010000006">
    <property type="protein sequence ID" value="KAK2855170.1"/>
    <property type="molecule type" value="Genomic_DNA"/>
</dbReference>
<evidence type="ECO:0000256" key="8">
    <source>
        <dbReference type="ARBA" id="ARBA00022737"/>
    </source>
</evidence>
<evidence type="ECO:0008006" key="20">
    <source>
        <dbReference type="Google" id="ProtNLM"/>
    </source>
</evidence>
<dbReference type="GO" id="GO:0038023">
    <property type="term" value="F:signaling receptor activity"/>
    <property type="evidence" value="ECO:0007669"/>
    <property type="project" value="TreeGrafter"/>
</dbReference>
<dbReference type="InterPro" id="IPR001751">
    <property type="entry name" value="S100/CaBP7/8-like_CS"/>
</dbReference>
<dbReference type="SUPFAM" id="SSF47473">
    <property type="entry name" value="EF-hand"/>
    <property type="match status" value="1"/>
</dbReference>
<evidence type="ECO:0000313" key="19">
    <source>
        <dbReference type="Proteomes" id="UP001187315"/>
    </source>
</evidence>
<dbReference type="SUPFAM" id="SSF52200">
    <property type="entry name" value="Toll/Interleukin receptor TIR domain"/>
    <property type="match status" value="1"/>
</dbReference>
<comment type="subcellular location">
    <subcellularLocation>
        <location evidence="1">Membrane</location>
        <topology evidence="1">Single-pass type I membrane protein</topology>
    </subcellularLocation>
</comment>
<evidence type="ECO:0000313" key="18">
    <source>
        <dbReference type="EMBL" id="KAK2855170.1"/>
    </source>
</evidence>
<keyword evidence="11" id="KW-1133">Transmembrane helix</keyword>
<evidence type="ECO:0000256" key="15">
    <source>
        <dbReference type="ARBA" id="ARBA00023198"/>
    </source>
</evidence>
<evidence type="ECO:0000256" key="14">
    <source>
        <dbReference type="ARBA" id="ARBA00023180"/>
    </source>
</evidence>
<dbReference type="Gene3D" id="3.40.50.10140">
    <property type="entry name" value="Toll/interleukin-1 receptor homology (TIR) domain"/>
    <property type="match status" value="1"/>
</dbReference>
<dbReference type="SMART" id="SM01394">
    <property type="entry name" value="S_100"/>
    <property type="match status" value="1"/>
</dbReference>
<keyword evidence="4" id="KW-0433">Leucine-rich repeat</keyword>
<dbReference type="PROSITE" id="PS00018">
    <property type="entry name" value="EF_HAND_1"/>
    <property type="match status" value="1"/>
</dbReference>
<keyword evidence="10" id="KW-0391">Immunity</keyword>
<gene>
    <name evidence="18" type="ORF">Q7C36_007039</name>
</gene>
<keyword evidence="6" id="KW-0479">Metal-binding</keyword>
<dbReference type="GO" id="GO:0005886">
    <property type="term" value="C:plasma membrane"/>
    <property type="evidence" value="ECO:0007669"/>
    <property type="project" value="TreeGrafter"/>
</dbReference>
<dbReference type="GO" id="GO:0002224">
    <property type="term" value="P:toll-like receptor signaling pathway"/>
    <property type="evidence" value="ECO:0007669"/>
    <property type="project" value="TreeGrafter"/>
</dbReference>
<dbReference type="Gene3D" id="3.80.10.10">
    <property type="entry name" value="Ribonuclease Inhibitor"/>
    <property type="match status" value="3"/>
</dbReference>
<dbReference type="SMART" id="SM00255">
    <property type="entry name" value="TIR"/>
    <property type="match status" value="1"/>
</dbReference>
<dbReference type="Gene3D" id="1.10.238.10">
    <property type="entry name" value="EF-hand"/>
    <property type="match status" value="1"/>
</dbReference>
<dbReference type="GO" id="GO:0006954">
    <property type="term" value="P:inflammatory response"/>
    <property type="evidence" value="ECO:0007669"/>
    <property type="project" value="UniProtKB-KW"/>
</dbReference>
<dbReference type="InterPro" id="IPR002048">
    <property type="entry name" value="EF_hand_dom"/>
</dbReference>
<dbReference type="PANTHER" id="PTHR24365">
    <property type="entry name" value="TOLL-LIKE RECEPTOR"/>
    <property type="match status" value="1"/>
</dbReference>
<keyword evidence="7" id="KW-0732">Signal</keyword>
<dbReference type="FunFam" id="3.40.50.10140:FF:000001">
    <property type="entry name" value="Toll-like receptor 2"/>
    <property type="match status" value="1"/>
</dbReference>
<comment type="caution">
    <text evidence="18">The sequence shown here is derived from an EMBL/GenBank/DDBJ whole genome shotgun (WGS) entry which is preliminary data.</text>
</comment>
<comment type="similarity">
    <text evidence="2">Belongs to the Toll-like receptor family.</text>
</comment>
<evidence type="ECO:0000259" key="17">
    <source>
        <dbReference type="PROSITE" id="PS50222"/>
    </source>
</evidence>
<keyword evidence="9" id="KW-0106">Calcium</keyword>
<keyword evidence="15" id="KW-0395">Inflammatory response</keyword>
<sequence length="1054" mass="121058">MGMYKPATVRSYLRLCLRIVLYCGLSGGVTALITKRCFTFDEHLHSDIHTVCYPLPGLGPYGQCNVSDFRKDLSELETGVRSLCVYSNATVIPANAFSHLSNLEFLKICGDNFRRVQSGSFSGLFNLKYLHVYFSSSDCSNVVLDTPVFVGLDHLEEIFLMGLQFSDIPNSTFEHLVSLVKLSLDTVCVEELSEVLCNVPNEMTGLKYLEVINSDLTSIRNRGCPSWPSAVLAGIQVLNLGKNSIEKIEAHSMAVFQNLSSFSLGYYGVWLGEIWESGVGKVSNLALSGPVIKKYPTSCKEVCQLVSNLNPYSLELSYFYLDSLSMEDLKDCGKELRVLSIYNTKVQQLDPRFWRSMAGVQTVDLVHMELTEASFCVAANGTVWNVTTLNLRRNQLTVVKTHQFVCTPLLEQLLLNENVITTLEPEAFSGLSHLKILKLDSNRIKILSSNDFLSLRSLEVLLLDGNVLEKIENGIFRNQKELRELAFGRLEYVYVLNLNLLFFGIPENIQRLSIDAYVGTKISFGNSGRPKESFIFELNGEQLTLGDNYPPFLESVRELKLSGSTFFFKTDFFVPYFTHLESLELTGSPEQLYMNYTAISNLRYLKRLKLINLNFLNLPDPSMTFWNLERLQILVLHNCRLNFMTKMMFRDLHSLELLYLHSDNPLILQDGMFDAMPVLRAVVIDKLVIQCDCETGWFLEWAQNTRTEVINLPQQQCVWHYQKLNLLSTMEKLCQTDRQYLCYLATITITSLLLVSAITYRFAYWPCMVLIFRLRGYLERNFGKAWRRRKQRHRGGELEAEEDMKYDAFVSFSHRDEAWVFEELAPRLEEQGQPRLQLCLHNRDFEVGKGIIDNIAESIYSSRRTVCVLSRQYLRSEWCGLEMRVATHRLLEEQKHRLILIFLEQISPFELSTFHRLAKLVKTHTYLDWPRDNAERTYFWERLRRNIAEEEMIKETSASRNNNMESAIKTVVGQFVSSARGKESLNKDNFQKLIQRQLGNIMCDTDSSSAVKDMMRGLDENQDGKVGFQEYLTLIGYLANSMSESKIKTQTNTN</sequence>
<dbReference type="InterPro" id="IPR026906">
    <property type="entry name" value="LRR_5"/>
</dbReference>
<dbReference type="SMART" id="SM00369">
    <property type="entry name" value="LRR_TYP"/>
    <property type="match status" value="8"/>
</dbReference>
<name>A0AA88T209_TACVA</name>
<evidence type="ECO:0000256" key="6">
    <source>
        <dbReference type="ARBA" id="ARBA00022723"/>
    </source>
</evidence>
<protein>
    <recommendedName>
        <fullName evidence="20">Toll-like receptor</fullName>
    </recommendedName>
</protein>
<keyword evidence="12" id="KW-0472">Membrane</keyword>
<dbReference type="GO" id="GO:0005509">
    <property type="term" value="F:calcium ion binding"/>
    <property type="evidence" value="ECO:0007669"/>
    <property type="project" value="InterPro"/>
</dbReference>
<evidence type="ECO:0000256" key="3">
    <source>
        <dbReference type="ARBA" id="ARBA00022588"/>
    </source>
</evidence>
<dbReference type="PROSITE" id="PS51450">
    <property type="entry name" value="LRR"/>
    <property type="match status" value="1"/>
</dbReference>
<proteinExistence type="inferred from homology"/>
<dbReference type="Pfam" id="PF13306">
    <property type="entry name" value="LRR_5"/>
    <property type="match status" value="1"/>
</dbReference>
<dbReference type="PROSITE" id="PS00303">
    <property type="entry name" value="S100_CABP"/>
    <property type="match status" value="1"/>
</dbReference>
<reference evidence="18" key="1">
    <citation type="submission" date="2023-08" db="EMBL/GenBank/DDBJ databases">
        <title>Pelteobagrus vachellii genome.</title>
        <authorList>
            <person name="Liu H."/>
        </authorList>
    </citation>
    <scope>NUCLEOTIDE SEQUENCE</scope>
    <source>
        <strain evidence="18">PRFRI_2022a</strain>
        <tissue evidence="18">Muscle</tissue>
    </source>
</reference>
<dbReference type="Proteomes" id="UP001187315">
    <property type="component" value="Unassembled WGS sequence"/>
</dbReference>
<dbReference type="InterPro" id="IPR032675">
    <property type="entry name" value="LRR_dom_sf"/>
</dbReference>
<dbReference type="InterPro" id="IPR003591">
    <property type="entry name" value="Leu-rich_rpt_typical-subtyp"/>
</dbReference>
<evidence type="ECO:0000256" key="9">
    <source>
        <dbReference type="ARBA" id="ARBA00022837"/>
    </source>
</evidence>
<organism evidence="18 19">
    <name type="scientific">Tachysurus vachellii</name>
    <name type="common">Darkbarbel catfish</name>
    <name type="synonym">Pelteobagrus vachellii</name>
    <dbReference type="NCBI Taxonomy" id="175792"/>
    <lineage>
        <taxon>Eukaryota</taxon>
        <taxon>Metazoa</taxon>
        <taxon>Chordata</taxon>
        <taxon>Craniata</taxon>
        <taxon>Vertebrata</taxon>
        <taxon>Euteleostomi</taxon>
        <taxon>Actinopterygii</taxon>
        <taxon>Neopterygii</taxon>
        <taxon>Teleostei</taxon>
        <taxon>Ostariophysi</taxon>
        <taxon>Siluriformes</taxon>
        <taxon>Bagridae</taxon>
        <taxon>Tachysurus</taxon>
    </lineage>
</organism>
<dbReference type="InterPro" id="IPR000157">
    <property type="entry name" value="TIR_dom"/>
</dbReference>
<keyword evidence="8" id="KW-0677">Repeat</keyword>
<keyword evidence="3" id="KW-0399">Innate immunity</keyword>
<evidence type="ECO:0000256" key="13">
    <source>
        <dbReference type="ARBA" id="ARBA00023170"/>
    </source>
</evidence>
<evidence type="ECO:0000256" key="7">
    <source>
        <dbReference type="ARBA" id="ARBA00022729"/>
    </source>
</evidence>
<dbReference type="InterPro" id="IPR035897">
    <property type="entry name" value="Toll_tir_struct_dom_sf"/>
</dbReference>
<feature type="domain" description="TIR" evidence="16">
    <location>
        <begin position="804"/>
        <end position="947"/>
    </location>
</feature>
<keyword evidence="19" id="KW-1185">Reference proteome</keyword>
<keyword evidence="14" id="KW-0325">Glycoprotein</keyword>
<evidence type="ECO:0000256" key="11">
    <source>
        <dbReference type="ARBA" id="ARBA00022989"/>
    </source>
</evidence>
<keyword evidence="5" id="KW-0812">Transmembrane</keyword>
<dbReference type="SUPFAM" id="SSF52058">
    <property type="entry name" value="L domain-like"/>
    <property type="match status" value="2"/>
</dbReference>
<dbReference type="InterPro" id="IPR018247">
    <property type="entry name" value="EF_Hand_1_Ca_BS"/>
</dbReference>
<dbReference type="PROSITE" id="PS50104">
    <property type="entry name" value="TIR"/>
    <property type="match status" value="1"/>
</dbReference>
<dbReference type="GO" id="GO:0045087">
    <property type="term" value="P:innate immune response"/>
    <property type="evidence" value="ECO:0007669"/>
    <property type="project" value="UniProtKB-KW"/>
</dbReference>
<evidence type="ECO:0000256" key="12">
    <source>
        <dbReference type="ARBA" id="ARBA00023136"/>
    </source>
</evidence>
<dbReference type="Pfam" id="PF13855">
    <property type="entry name" value="LRR_8"/>
    <property type="match status" value="1"/>
</dbReference>
<evidence type="ECO:0000256" key="5">
    <source>
        <dbReference type="ARBA" id="ARBA00022692"/>
    </source>
</evidence>
<dbReference type="InterPro" id="IPR011992">
    <property type="entry name" value="EF-hand-dom_pair"/>
</dbReference>
<dbReference type="PROSITE" id="PS50222">
    <property type="entry name" value="EF_HAND_2"/>
    <property type="match status" value="1"/>
</dbReference>
<keyword evidence="13" id="KW-0675">Receptor</keyword>
<evidence type="ECO:0000256" key="10">
    <source>
        <dbReference type="ARBA" id="ARBA00022859"/>
    </source>
</evidence>
<feature type="domain" description="EF-hand" evidence="17">
    <location>
        <begin position="1006"/>
        <end position="1041"/>
    </location>
</feature>
<evidence type="ECO:0000256" key="2">
    <source>
        <dbReference type="ARBA" id="ARBA00009634"/>
    </source>
</evidence>
<dbReference type="InterPro" id="IPR001611">
    <property type="entry name" value="Leu-rich_rpt"/>
</dbReference>
<dbReference type="InterPro" id="IPR013787">
    <property type="entry name" value="S100_Ca-bd_sub"/>
</dbReference>
<dbReference type="Pfam" id="PF01582">
    <property type="entry name" value="TIR"/>
    <property type="match status" value="1"/>
</dbReference>
<evidence type="ECO:0000256" key="4">
    <source>
        <dbReference type="ARBA" id="ARBA00022614"/>
    </source>
</evidence>